<accession>A0A7W6R6V3</accession>
<protein>
    <recommendedName>
        <fullName evidence="4">Toxic anion resistance protein</fullName>
    </recommendedName>
</protein>
<dbReference type="EMBL" id="JACIFY010000017">
    <property type="protein sequence ID" value="MBB4237756.1"/>
    <property type="molecule type" value="Genomic_DNA"/>
</dbReference>
<feature type="region of interest" description="Disordered" evidence="1">
    <location>
        <begin position="1"/>
        <end position="58"/>
    </location>
</feature>
<sequence length="345" mass="36872">MNGKADGPPEKEPGRLPKVLFPEGASPDAAEPSRQFTQPKVLFGSPRPPTPKGDKPRVLGAGEIRQRIPCSVETLLKIDAAAVASVAAAALRIVDGTNLDDHYFDDVVRFGARLQTEHGRLAESELALADNEALARGRRLGAELLRRLGDLDPDRVFAVRGGVLKAIKALAAPRDPDSLFLQLYPGVQTLAQELDVLAPEIAAVAKRLRAVGKAYAALDRDLAAHILAARFLVDYAGRVQLSDRERQAHYASQAKAIETRIASLSATKATIAMSMHTVVALARHVDALGRVGEGLLHEELPAWHAAYSAALTAARSPQSAAQAGTGSLLRDIHARILGKLRPEGR</sequence>
<evidence type="ECO:0000313" key="2">
    <source>
        <dbReference type="EMBL" id="MBB4237756.1"/>
    </source>
</evidence>
<dbReference type="Proteomes" id="UP000540909">
    <property type="component" value="Unassembled WGS sequence"/>
</dbReference>
<organism evidence="2 3">
    <name type="scientific">Rhizobium esperanzae</name>
    <dbReference type="NCBI Taxonomy" id="1967781"/>
    <lineage>
        <taxon>Bacteria</taxon>
        <taxon>Pseudomonadati</taxon>
        <taxon>Pseudomonadota</taxon>
        <taxon>Alphaproteobacteria</taxon>
        <taxon>Hyphomicrobiales</taxon>
        <taxon>Rhizobiaceae</taxon>
        <taxon>Rhizobium/Agrobacterium group</taxon>
        <taxon>Rhizobium</taxon>
    </lineage>
</organism>
<evidence type="ECO:0008006" key="4">
    <source>
        <dbReference type="Google" id="ProtNLM"/>
    </source>
</evidence>
<comment type="caution">
    <text evidence="2">The sequence shown here is derived from an EMBL/GenBank/DDBJ whole genome shotgun (WGS) entry which is preliminary data.</text>
</comment>
<evidence type="ECO:0000256" key="1">
    <source>
        <dbReference type="SAM" id="MobiDB-lite"/>
    </source>
</evidence>
<name>A0A7W6R6V3_9HYPH</name>
<evidence type="ECO:0000313" key="3">
    <source>
        <dbReference type="Proteomes" id="UP000540909"/>
    </source>
</evidence>
<gene>
    <name evidence="2" type="ORF">GGD57_004358</name>
</gene>
<proteinExistence type="predicted"/>
<reference evidence="2 3" key="1">
    <citation type="submission" date="2020-08" db="EMBL/GenBank/DDBJ databases">
        <title>Genomic Encyclopedia of Type Strains, Phase IV (KMG-V): Genome sequencing to study the core and pangenomes of soil and plant-associated prokaryotes.</title>
        <authorList>
            <person name="Whitman W."/>
        </authorList>
    </citation>
    <scope>NUCLEOTIDE SEQUENCE [LARGE SCALE GENOMIC DNA]</scope>
    <source>
        <strain evidence="2 3">SEMIA 4089</strain>
    </source>
</reference>
<dbReference type="RefSeq" id="WP_184472269.1">
    <property type="nucleotide sequence ID" value="NZ_JACIFY010000017.1"/>
</dbReference>
<dbReference type="AlphaFoldDB" id="A0A7W6R6V3"/>